<keyword evidence="2" id="KW-0378">Hydrolase</keyword>
<comment type="similarity">
    <text evidence="1">Belongs to the 'GDSL' lipolytic enzyme family.</text>
</comment>
<dbReference type="AlphaFoldDB" id="A0A7X0RME7"/>
<feature type="domain" description="SGNH hydrolase-type esterase" evidence="3">
    <location>
        <begin position="153"/>
        <end position="330"/>
    </location>
</feature>
<evidence type="ECO:0000259" key="3">
    <source>
        <dbReference type="Pfam" id="PF13472"/>
    </source>
</evidence>
<dbReference type="InterPro" id="IPR013830">
    <property type="entry name" value="SGNH_hydro"/>
</dbReference>
<dbReference type="Gene3D" id="3.40.50.1110">
    <property type="entry name" value="SGNH hydrolase"/>
    <property type="match status" value="1"/>
</dbReference>
<dbReference type="SUPFAM" id="SSF49785">
    <property type="entry name" value="Galactose-binding domain-like"/>
    <property type="match status" value="1"/>
</dbReference>
<dbReference type="RefSeq" id="WP_185141570.1">
    <property type="nucleotide sequence ID" value="NZ_JACJVP010000006.1"/>
</dbReference>
<dbReference type="InterPro" id="IPR037459">
    <property type="entry name" value="RhgT-like"/>
</dbReference>
<evidence type="ECO:0000256" key="2">
    <source>
        <dbReference type="ARBA" id="ARBA00022801"/>
    </source>
</evidence>
<accession>A0A7X0RME7</accession>
<dbReference type="SUPFAM" id="SSF52266">
    <property type="entry name" value="SGNH hydrolase"/>
    <property type="match status" value="1"/>
</dbReference>
<dbReference type="EMBL" id="JACJVP010000006">
    <property type="protein sequence ID" value="MBB6670145.1"/>
    <property type="molecule type" value="Genomic_DNA"/>
</dbReference>
<dbReference type="InterPro" id="IPR036514">
    <property type="entry name" value="SGNH_hydro_sf"/>
</dbReference>
<dbReference type="InterPro" id="IPR049033">
    <property type="entry name" value="AGA-YXIM_GBD"/>
</dbReference>
<organism evidence="5 6">
    <name type="scientific">Cohnella nanjingensis</name>
    <dbReference type="NCBI Taxonomy" id="1387779"/>
    <lineage>
        <taxon>Bacteria</taxon>
        <taxon>Bacillati</taxon>
        <taxon>Bacillota</taxon>
        <taxon>Bacilli</taxon>
        <taxon>Bacillales</taxon>
        <taxon>Paenibacillaceae</taxon>
        <taxon>Cohnella</taxon>
    </lineage>
</organism>
<reference evidence="5 6" key="1">
    <citation type="submission" date="2020-08" db="EMBL/GenBank/DDBJ databases">
        <title>Cohnella phylogeny.</title>
        <authorList>
            <person name="Dunlap C."/>
        </authorList>
    </citation>
    <scope>NUCLEOTIDE SEQUENCE [LARGE SCALE GENOMIC DNA]</scope>
    <source>
        <strain evidence="5 6">DSM 28246</strain>
    </source>
</reference>
<dbReference type="CDD" id="cd01821">
    <property type="entry name" value="Rhamnogalacturan_acetylesterase_like"/>
    <property type="match status" value="1"/>
</dbReference>
<dbReference type="Proteomes" id="UP000547209">
    <property type="component" value="Unassembled WGS sequence"/>
</dbReference>
<gene>
    <name evidence="5" type="ORF">H7C19_05535</name>
</gene>
<dbReference type="PANTHER" id="PTHR43695:SF1">
    <property type="entry name" value="RHAMNOGALACTURONAN ACETYLESTERASE"/>
    <property type="match status" value="1"/>
</dbReference>
<protein>
    <submittedName>
        <fullName evidence="5">GDSL family lipase</fullName>
    </submittedName>
</protein>
<name>A0A7X0RME7_9BACL</name>
<comment type="caution">
    <text evidence="5">The sequence shown here is derived from an EMBL/GenBank/DDBJ whole genome shotgun (WGS) entry which is preliminary data.</text>
</comment>
<proteinExistence type="inferred from homology"/>
<keyword evidence="6" id="KW-1185">Reference proteome</keyword>
<dbReference type="Gene3D" id="2.60.120.430">
    <property type="entry name" value="Galactose-binding lectin"/>
    <property type="match status" value="1"/>
</dbReference>
<feature type="domain" description="Beta-agarase/YXIM esterase-like galactose-binding" evidence="4">
    <location>
        <begin position="6"/>
        <end position="125"/>
    </location>
</feature>
<dbReference type="Pfam" id="PF13472">
    <property type="entry name" value="Lipase_GDSL_2"/>
    <property type="match status" value="1"/>
</dbReference>
<dbReference type="GO" id="GO:0016787">
    <property type="term" value="F:hydrolase activity"/>
    <property type="evidence" value="ECO:0007669"/>
    <property type="project" value="UniProtKB-KW"/>
</dbReference>
<evidence type="ECO:0000259" key="4">
    <source>
        <dbReference type="Pfam" id="PF21254"/>
    </source>
</evidence>
<evidence type="ECO:0000313" key="6">
    <source>
        <dbReference type="Proteomes" id="UP000547209"/>
    </source>
</evidence>
<evidence type="ECO:0000256" key="1">
    <source>
        <dbReference type="ARBA" id="ARBA00008668"/>
    </source>
</evidence>
<sequence length="369" mass="40916">MSDAAWRFDFGSAETAPGYTKADAALAYDPQRGFGFIAPARVTDRDRGEPEPLKRDFCIPADAVFRVDVPNGTYVVSLLMGDWIAPVSTTLKTGTGRLAFRRRPVPAGQFARETFAVRVRDGQLRLSFSGPAPRVNALEIDAAPHTLTLHLAGDSTVTDQPDEGFPYAGWGQMLSSFFKHNVAITNHAVSGRSARSFVEEGRLDAILREIKPDDWLFVQFGHNDQKPDEARRTDPATSYKAYLKHYADGARELGAHPVLVTSVHRRYFEPDGSLRDTHGPYLEAVRELAKAEDIPLVDLAEMSRIWFEALGPEGTKEAFMWGAPGEFLHFPDGIEDNTHFQERGALALAGMVAGRIRELGIWPLTMYLK</sequence>
<evidence type="ECO:0000313" key="5">
    <source>
        <dbReference type="EMBL" id="MBB6670145.1"/>
    </source>
</evidence>
<dbReference type="PANTHER" id="PTHR43695">
    <property type="entry name" value="PUTATIVE (AFU_ORTHOLOGUE AFUA_2G17250)-RELATED"/>
    <property type="match status" value="1"/>
</dbReference>
<dbReference type="Pfam" id="PF21254">
    <property type="entry name" value="AGA-YXIM_GBD"/>
    <property type="match status" value="1"/>
</dbReference>
<dbReference type="InterPro" id="IPR008979">
    <property type="entry name" value="Galactose-bd-like_sf"/>
</dbReference>